<evidence type="ECO:0000313" key="3">
    <source>
        <dbReference type="Proteomes" id="UP000273643"/>
    </source>
</evidence>
<dbReference type="OrthoDB" id="9146719at2"/>
<feature type="compositionally biased region" description="Basic and acidic residues" evidence="1">
    <location>
        <begin position="433"/>
        <end position="444"/>
    </location>
</feature>
<keyword evidence="3" id="KW-1185">Reference proteome</keyword>
<dbReference type="AlphaFoldDB" id="A0A3N1P1Y5"/>
<reference evidence="2 3" key="1">
    <citation type="submission" date="2018-11" db="EMBL/GenBank/DDBJ databases">
        <title>Genomic Encyclopedia of Type Strains, Phase IV (KMG-IV): sequencing the most valuable type-strain genomes for metagenomic binning, comparative biology and taxonomic classification.</title>
        <authorList>
            <person name="Goeker M."/>
        </authorList>
    </citation>
    <scope>NUCLEOTIDE SEQUENCE [LARGE SCALE GENOMIC DNA]</scope>
    <source>
        <strain evidence="2 3">DSM 16974</strain>
    </source>
</reference>
<organism evidence="2 3">
    <name type="scientific">Marinimicrobium koreense</name>
    <dbReference type="NCBI Taxonomy" id="306545"/>
    <lineage>
        <taxon>Bacteria</taxon>
        <taxon>Pseudomonadati</taxon>
        <taxon>Pseudomonadota</taxon>
        <taxon>Gammaproteobacteria</taxon>
        <taxon>Cellvibrionales</taxon>
        <taxon>Cellvibrionaceae</taxon>
        <taxon>Marinimicrobium</taxon>
    </lineage>
</organism>
<dbReference type="RefSeq" id="WP_123637832.1">
    <property type="nucleotide sequence ID" value="NZ_RJUK01000001.1"/>
</dbReference>
<feature type="region of interest" description="Disordered" evidence="1">
    <location>
        <begin position="420"/>
        <end position="444"/>
    </location>
</feature>
<comment type="caution">
    <text evidence="2">The sequence shown here is derived from an EMBL/GenBank/DDBJ whole genome shotgun (WGS) entry which is preliminary data.</text>
</comment>
<sequence>METVCLPHRPAHVWVTGCFMVAMSLGNQDSRAQGYWPTADTAEWACRLCPEQSQRDGRVTAGVGHVSDSSAKFGDYTGLDESGPYWLGELEVRTRNEQGTYAEAQAKNLGLDSRQVRLLYGEQGRYDIGFEYQQIPHFVAEQARTPFLGAGTQVLTLPANWERASTTQGMSQLNPSLKRFFPTLERETYGLNAGARRNDRWDYSVDFRRTEQQGTRLQGASFLNTAVVLPIGVDRVTERMDARLSYREDRWYLQAAYHGSQFDNNADSVIWDNPFSPLAEGGDRGRLAQEPGNDFHQLVLSGRWQPGRLLQTSGRLAVGRLRQDEAFLPATINPWVGDVNQPALSLDGRVDTLNGQVRALIQPGSALSVVAELYYDDRDNRTPRLEFTPVRSDLAVAPTQFNRPYSFERAGSKLRADLKTGSGTTVSAGLSRETMERSFQETEKTSTTDYWGEVRTALTKMLDVRLKGGQERRRFVEHYRPLDDLVPGENPLLRRYHLGERDRDQVRASVNYLPRDWMTLSVSLDYAKDDYFNTRIGLTEARDRSHSLDVSVRPTENLSLYAFATRQRIDSDQAGSDNFSTPDWTGHQQDQVDTFGVGIEREALLDGLDVGLDYGYSYGRGVIEMETRANAAPFPDLKTHLSRLELFARYQWSEPLSLGLSFGVEHYRSADFFIDAVAPDTVANLLASGQQSPRYSVQFGQVSLTYQFW</sequence>
<evidence type="ECO:0000256" key="1">
    <source>
        <dbReference type="SAM" id="MobiDB-lite"/>
    </source>
</evidence>
<proteinExistence type="predicted"/>
<dbReference type="Pfam" id="PF11854">
    <property type="entry name" value="MtrB_PioB"/>
    <property type="match status" value="1"/>
</dbReference>
<dbReference type="SUPFAM" id="SSF56935">
    <property type="entry name" value="Porins"/>
    <property type="match status" value="2"/>
</dbReference>
<dbReference type="EMBL" id="RJUK01000001">
    <property type="protein sequence ID" value="ROQ20730.1"/>
    <property type="molecule type" value="Genomic_DNA"/>
</dbReference>
<gene>
    <name evidence="2" type="ORF">EDC38_1343</name>
</gene>
<protein>
    <submittedName>
        <fullName evidence="2">MtrB/PioB family decaheme-associated outer membrane protein</fullName>
    </submittedName>
</protein>
<accession>A0A3N1P1Y5</accession>
<dbReference type="InterPro" id="IPR020016">
    <property type="entry name" value="Decahaem-assoc_OM_MtrB/PioB"/>
</dbReference>
<dbReference type="Proteomes" id="UP000273643">
    <property type="component" value="Unassembled WGS sequence"/>
</dbReference>
<dbReference type="NCBIfam" id="TIGR03509">
    <property type="entry name" value="OMP_MtrB_PioB"/>
    <property type="match status" value="1"/>
</dbReference>
<name>A0A3N1P1Y5_9GAMM</name>
<evidence type="ECO:0000313" key="2">
    <source>
        <dbReference type="EMBL" id="ROQ20730.1"/>
    </source>
</evidence>